<sequence>VNAEVVLMDLEANGSAVEVIVAVGVGEVCTVKVVAVLVGVRVGVGEAVLVTEVDGLT</sequence>
<keyword evidence="2" id="KW-1185">Reference proteome</keyword>
<evidence type="ECO:0000313" key="1">
    <source>
        <dbReference type="EMBL" id="KAH9313607.1"/>
    </source>
</evidence>
<dbReference type="Proteomes" id="UP000824469">
    <property type="component" value="Unassembled WGS sequence"/>
</dbReference>
<protein>
    <submittedName>
        <fullName evidence="1">Uncharacterized protein</fullName>
    </submittedName>
</protein>
<comment type="caution">
    <text evidence="1">The sequence shown here is derived from an EMBL/GenBank/DDBJ whole genome shotgun (WGS) entry which is preliminary data.</text>
</comment>
<organism evidence="1 2">
    <name type="scientific">Taxus chinensis</name>
    <name type="common">Chinese yew</name>
    <name type="synonym">Taxus wallichiana var. chinensis</name>
    <dbReference type="NCBI Taxonomy" id="29808"/>
    <lineage>
        <taxon>Eukaryota</taxon>
        <taxon>Viridiplantae</taxon>
        <taxon>Streptophyta</taxon>
        <taxon>Embryophyta</taxon>
        <taxon>Tracheophyta</taxon>
        <taxon>Spermatophyta</taxon>
        <taxon>Pinopsida</taxon>
        <taxon>Pinidae</taxon>
        <taxon>Conifers II</taxon>
        <taxon>Cupressales</taxon>
        <taxon>Taxaceae</taxon>
        <taxon>Taxus</taxon>
    </lineage>
</organism>
<dbReference type="AlphaFoldDB" id="A0AA38FZI9"/>
<accession>A0AA38FZI9</accession>
<proteinExistence type="predicted"/>
<gene>
    <name evidence="1" type="ORF">KI387_022234</name>
</gene>
<dbReference type="EMBL" id="JAHRHJ020000005">
    <property type="protein sequence ID" value="KAH9313607.1"/>
    <property type="molecule type" value="Genomic_DNA"/>
</dbReference>
<feature type="non-terminal residue" evidence="1">
    <location>
        <position position="57"/>
    </location>
</feature>
<reference evidence="1 2" key="1">
    <citation type="journal article" date="2021" name="Nat. Plants">
        <title>The Taxus genome provides insights into paclitaxel biosynthesis.</title>
        <authorList>
            <person name="Xiong X."/>
            <person name="Gou J."/>
            <person name="Liao Q."/>
            <person name="Li Y."/>
            <person name="Zhou Q."/>
            <person name="Bi G."/>
            <person name="Li C."/>
            <person name="Du R."/>
            <person name="Wang X."/>
            <person name="Sun T."/>
            <person name="Guo L."/>
            <person name="Liang H."/>
            <person name="Lu P."/>
            <person name="Wu Y."/>
            <person name="Zhang Z."/>
            <person name="Ro D.K."/>
            <person name="Shang Y."/>
            <person name="Huang S."/>
            <person name="Yan J."/>
        </authorList>
    </citation>
    <scope>NUCLEOTIDE SEQUENCE [LARGE SCALE GENOMIC DNA]</scope>
    <source>
        <strain evidence="1">Ta-2019</strain>
    </source>
</reference>
<evidence type="ECO:0000313" key="2">
    <source>
        <dbReference type="Proteomes" id="UP000824469"/>
    </source>
</evidence>
<feature type="non-terminal residue" evidence="1">
    <location>
        <position position="1"/>
    </location>
</feature>
<name>A0AA38FZI9_TAXCH</name>